<gene>
    <name evidence="4" type="ORF">H9777_01015</name>
</gene>
<dbReference type="Pfam" id="PF00501">
    <property type="entry name" value="AMP-binding"/>
    <property type="match status" value="1"/>
</dbReference>
<evidence type="ECO:0000313" key="5">
    <source>
        <dbReference type="Proteomes" id="UP000783796"/>
    </source>
</evidence>
<evidence type="ECO:0000313" key="4">
    <source>
        <dbReference type="EMBL" id="MBU3836912.1"/>
    </source>
</evidence>
<dbReference type="Pfam" id="PF23562">
    <property type="entry name" value="AMP-binding_C_3"/>
    <property type="match status" value="1"/>
</dbReference>
<dbReference type="PANTHER" id="PTHR43272:SF33">
    <property type="entry name" value="AMP-BINDING DOMAIN-CONTAINING PROTEIN-RELATED"/>
    <property type="match status" value="1"/>
</dbReference>
<dbReference type="SUPFAM" id="SSF56801">
    <property type="entry name" value="Acetyl-CoA synthetase-like"/>
    <property type="match status" value="1"/>
</dbReference>
<keyword evidence="4" id="KW-0436">Ligase</keyword>
<dbReference type="PANTHER" id="PTHR43272">
    <property type="entry name" value="LONG-CHAIN-FATTY-ACID--COA LIGASE"/>
    <property type="match status" value="1"/>
</dbReference>
<dbReference type="Gene3D" id="3.40.50.12780">
    <property type="entry name" value="N-terminal domain of ligase-like"/>
    <property type="match status" value="1"/>
</dbReference>
<dbReference type="EMBL" id="JAHLFW010000008">
    <property type="protein sequence ID" value="MBU3836912.1"/>
    <property type="molecule type" value="Genomic_DNA"/>
</dbReference>
<proteinExistence type="predicted"/>
<dbReference type="CDD" id="cd05907">
    <property type="entry name" value="VL_LC_FACS_like"/>
    <property type="match status" value="1"/>
</dbReference>
<name>A0A948T981_9BACT</name>
<keyword evidence="2" id="KW-0067">ATP-binding</keyword>
<dbReference type="PROSITE" id="PS00455">
    <property type="entry name" value="AMP_BINDING"/>
    <property type="match status" value="1"/>
</dbReference>
<dbReference type="Proteomes" id="UP000783796">
    <property type="component" value="Unassembled WGS sequence"/>
</dbReference>
<dbReference type="InterPro" id="IPR000873">
    <property type="entry name" value="AMP-dep_synth/lig_dom"/>
</dbReference>
<feature type="domain" description="AMP-dependent synthetase/ligase" evidence="3">
    <location>
        <begin position="11"/>
        <end position="429"/>
    </location>
</feature>
<dbReference type="InterPro" id="IPR020845">
    <property type="entry name" value="AMP-binding_CS"/>
</dbReference>
<reference evidence="4" key="2">
    <citation type="submission" date="2021-04" db="EMBL/GenBank/DDBJ databases">
        <authorList>
            <person name="Gilroy R."/>
        </authorList>
    </citation>
    <scope>NUCLEOTIDE SEQUENCE</scope>
    <source>
        <strain evidence="4">G4-2901</strain>
    </source>
</reference>
<keyword evidence="1" id="KW-0547">Nucleotide-binding</keyword>
<evidence type="ECO:0000256" key="2">
    <source>
        <dbReference type="ARBA" id="ARBA00022840"/>
    </source>
</evidence>
<protein>
    <submittedName>
        <fullName evidence="4">Long-chain fatty acid--CoA ligase</fullName>
    </submittedName>
</protein>
<dbReference type="GO" id="GO:0005524">
    <property type="term" value="F:ATP binding"/>
    <property type="evidence" value="ECO:0007669"/>
    <property type="project" value="UniProtKB-KW"/>
</dbReference>
<dbReference type="AlphaFoldDB" id="A0A948T981"/>
<dbReference type="GO" id="GO:0004467">
    <property type="term" value="F:long-chain fatty acid-CoA ligase activity"/>
    <property type="evidence" value="ECO:0007669"/>
    <property type="project" value="TreeGrafter"/>
</dbReference>
<reference evidence="4" key="1">
    <citation type="journal article" date="2021" name="PeerJ">
        <title>Extensive microbial diversity within the chicken gut microbiome revealed by metagenomics and culture.</title>
        <authorList>
            <person name="Gilroy R."/>
            <person name="Ravi A."/>
            <person name="Getino M."/>
            <person name="Pursley I."/>
            <person name="Horton D.L."/>
            <person name="Alikhan N.F."/>
            <person name="Baker D."/>
            <person name="Gharbi K."/>
            <person name="Hall N."/>
            <person name="Watson M."/>
            <person name="Adriaenssens E.M."/>
            <person name="Foster-Nyarko E."/>
            <person name="Jarju S."/>
            <person name="Secka A."/>
            <person name="Antonio M."/>
            <person name="Oren A."/>
            <person name="Chaudhuri R.R."/>
            <person name="La Ragione R."/>
            <person name="Hildebrand F."/>
            <person name="Pallen M.J."/>
        </authorList>
    </citation>
    <scope>NUCLEOTIDE SEQUENCE</scope>
    <source>
        <strain evidence="4">G4-2901</strain>
    </source>
</reference>
<evidence type="ECO:0000259" key="3">
    <source>
        <dbReference type="Pfam" id="PF00501"/>
    </source>
</evidence>
<dbReference type="InterPro" id="IPR042099">
    <property type="entry name" value="ANL_N_sf"/>
</dbReference>
<evidence type="ECO:0000256" key="1">
    <source>
        <dbReference type="ARBA" id="ARBA00022741"/>
    </source>
</evidence>
<organism evidence="4 5">
    <name type="scientific">Candidatus Phocaeicola faecigallinarum</name>
    <dbReference type="NCBI Taxonomy" id="2838732"/>
    <lineage>
        <taxon>Bacteria</taxon>
        <taxon>Pseudomonadati</taxon>
        <taxon>Bacteroidota</taxon>
        <taxon>Bacteroidia</taxon>
        <taxon>Bacteroidales</taxon>
        <taxon>Bacteroidaceae</taxon>
        <taxon>Phocaeicola</taxon>
    </lineage>
</organism>
<dbReference type="GO" id="GO:0016020">
    <property type="term" value="C:membrane"/>
    <property type="evidence" value="ECO:0007669"/>
    <property type="project" value="TreeGrafter"/>
</dbReference>
<sequence>MGKSFLSDLVFRQAKKYGERVAIKYRDYSLSTWISVSWNKFAEKVKCASRAMVALGVKEQENVGVFSQNMPECFYVDFGAYATRVVTIPLYATSSEAQVHYIVQDASIRYLFVGEQYQYEVARRVQGLCKSLKQIVIFDSNVKKLPGDTNSIYFDEFLKMGEDESLQAEVEKRTEASSPEDLANILYTSGTTGESKGVMLHHSCFEYGIKAHYGRLKTLSDKDVIMNFLPFTHIFERAWSYLCIDRGCTLCVNLRPADIQKTIKEIRPTAMCSVPRFWEKVYAGVMDKINETTGIKKKLMLDALKVGKEYNIDCLMNGKEPSGILKMKYKFYEKTIYSLLKKTIGIENGNFFPTAGAAIPPKVEEFVRSVGINMIAGYGLTETTATVTCQWIDDYKIGSVGRVLPGVQIKIGENNEVLVKAETVTKGYYNKEAMTKESFTPDGWFRTGDAGYIEDGRLYLTDRIKDLFKTSNGKYIAPQAIETKLVVDKYIDQISIIADQRKYVSALIVPEYSQVKAYAESKGIKYSDMKDLLEKPEIQELFRMRIDTLQQEFAHYEQIKKFTLLPEPFSMEKGELTNTLKIKRPVLMKNYAEQIEKMYEE</sequence>
<accession>A0A948T981</accession>
<comment type="caution">
    <text evidence="4">The sequence shown here is derived from an EMBL/GenBank/DDBJ whole genome shotgun (WGS) entry which is preliminary data.</text>
</comment>